<reference evidence="1" key="1">
    <citation type="submission" date="2020-11" db="EMBL/GenBank/DDBJ databases">
        <authorList>
            <person name="Whitehead M."/>
        </authorList>
    </citation>
    <scope>NUCLEOTIDE SEQUENCE</scope>
    <source>
        <strain evidence="1">EGII</strain>
    </source>
</reference>
<evidence type="ECO:0000313" key="1">
    <source>
        <dbReference type="EMBL" id="CAD7012123.1"/>
    </source>
</evidence>
<accession>A0A811VD23</accession>
<dbReference type="EMBL" id="CAJHJT010000056">
    <property type="protein sequence ID" value="CAD7012123.1"/>
    <property type="molecule type" value="Genomic_DNA"/>
</dbReference>
<comment type="caution">
    <text evidence="1">The sequence shown here is derived from an EMBL/GenBank/DDBJ whole genome shotgun (WGS) entry which is preliminary data.</text>
</comment>
<proteinExistence type="predicted"/>
<protein>
    <submittedName>
        <fullName evidence="1">(Mediterranean fruit fly) hypothetical protein</fullName>
    </submittedName>
</protein>
<keyword evidence="2" id="KW-1185">Reference proteome</keyword>
<dbReference type="Proteomes" id="UP000606786">
    <property type="component" value="Unassembled WGS sequence"/>
</dbReference>
<sequence>MGLGLGMLRATPISKPLHRFAIVTGASLHRLIRSYHSRSAASQSFKHSPAIGDLPAGFGSFELSYGNQRTGLPCRTH</sequence>
<organism evidence="1 2">
    <name type="scientific">Ceratitis capitata</name>
    <name type="common">Mediterranean fruit fly</name>
    <name type="synonym">Tephritis capitata</name>
    <dbReference type="NCBI Taxonomy" id="7213"/>
    <lineage>
        <taxon>Eukaryota</taxon>
        <taxon>Metazoa</taxon>
        <taxon>Ecdysozoa</taxon>
        <taxon>Arthropoda</taxon>
        <taxon>Hexapoda</taxon>
        <taxon>Insecta</taxon>
        <taxon>Pterygota</taxon>
        <taxon>Neoptera</taxon>
        <taxon>Endopterygota</taxon>
        <taxon>Diptera</taxon>
        <taxon>Brachycera</taxon>
        <taxon>Muscomorpha</taxon>
        <taxon>Tephritoidea</taxon>
        <taxon>Tephritidae</taxon>
        <taxon>Ceratitis</taxon>
        <taxon>Ceratitis</taxon>
    </lineage>
</organism>
<name>A0A811VD23_CERCA</name>
<evidence type="ECO:0000313" key="2">
    <source>
        <dbReference type="Proteomes" id="UP000606786"/>
    </source>
</evidence>
<dbReference type="AlphaFoldDB" id="A0A811VD23"/>
<gene>
    <name evidence="1" type="ORF">CCAP1982_LOCUS20222</name>
</gene>